<dbReference type="STRING" id="262898.GA0070564_101998"/>
<evidence type="ECO:0000313" key="3">
    <source>
        <dbReference type="Proteomes" id="UP000199504"/>
    </source>
</evidence>
<evidence type="ECO:0000256" key="1">
    <source>
        <dbReference type="SAM" id="MobiDB-lite"/>
    </source>
</evidence>
<gene>
    <name evidence="2" type="ORF">GA0070564_101998</name>
</gene>
<feature type="region of interest" description="Disordered" evidence="1">
    <location>
        <begin position="11"/>
        <end position="263"/>
    </location>
</feature>
<dbReference type="Proteomes" id="UP000199504">
    <property type="component" value="Unassembled WGS sequence"/>
</dbReference>
<feature type="compositionally biased region" description="Low complexity" evidence="1">
    <location>
        <begin position="95"/>
        <end position="105"/>
    </location>
</feature>
<keyword evidence="3" id="KW-1185">Reference proteome</keyword>
<reference evidence="3" key="1">
    <citation type="submission" date="2016-06" db="EMBL/GenBank/DDBJ databases">
        <authorList>
            <person name="Varghese N."/>
            <person name="Submissions Spin"/>
        </authorList>
    </citation>
    <scope>NUCLEOTIDE SEQUENCE [LARGE SCALE GENOMIC DNA]</scope>
    <source>
        <strain evidence="3">DSM 44830</strain>
    </source>
</reference>
<proteinExistence type="predicted"/>
<protein>
    <submittedName>
        <fullName evidence="2">Uncharacterized protein</fullName>
    </submittedName>
</protein>
<accession>A0A1C4V755</accession>
<evidence type="ECO:0000313" key="2">
    <source>
        <dbReference type="EMBL" id="SCE79639.1"/>
    </source>
</evidence>
<organism evidence="2 3">
    <name type="scientific">Micromonospora mirobrigensis</name>
    <dbReference type="NCBI Taxonomy" id="262898"/>
    <lineage>
        <taxon>Bacteria</taxon>
        <taxon>Bacillati</taxon>
        <taxon>Actinomycetota</taxon>
        <taxon>Actinomycetes</taxon>
        <taxon>Micromonosporales</taxon>
        <taxon>Micromonosporaceae</taxon>
        <taxon>Micromonospora</taxon>
    </lineage>
</organism>
<feature type="compositionally biased region" description="Pro residues" evidence="1">
    <location>
        <begin position="137"/>
        <end position="146"/>
    </location>
</feature>
<sequence>MVTALVRAALGAVRGVAGPTGEPTSPRQVPAPAAHHARPSVGHPPADSGCRRSQRPPRRAGTAGGLIRRAPFRPDDANGSDRGPGRLRRQGDHGPGPTTQPTTNPRARTIRPGSKTGRPRTGAVTQRREPRTRQAPTIPPRPPQAGSPPIRRAPTVGPDARAGLSPAISESSTPSARKASPQVPPGETQRALTPVTRCGGRPLPPGRRRWRGATRVTPYGYGAAGSTRRRRARWPPLSTVGHSAADSRAEWEYDDEPQTGPPP</sequence>
<dbReference type="EMBL" id="FMCX01000001">
    <property type="protein sequence ID" value="SCE79639.1"/>
    <property type="molecule type" value="Genomic_DNA"/>
</dbReference>
<dbReference type="AlphaFoldDB" id="A0A1C4V755"/>
<name>A0A1C4V755_9ACTN</name>